<accession>A0ABS9SNF9</accession>
<name>A0ABS9SNF9_9BACT</name>
<feature type="signal peptide" evidence="1">
    <location>
        <begin position="1"/>
        <end position="24"/>
    </location>
</feature>
<protein>
    <submittedName>
        <fullName evidence="2">TonB-dependent receptor</fullName>
    </submittedName>
</protein>
<dbReference type="Proteomes" id="UP001202248">
    <property type="component" value="Unassembled WGS sequence"/>
</dbReference>
<dbReference type="RefSeq" id="WP_240831840.1">
    <property type="nucleotide sequence ID" value="NZ_JAKWBL010000004.1"/>
</dbReference>
<feature type="chain" id="PRO_5045169304" evidence="1">
    <location>
        <begin position="25"/>
        <end position="570"/>
    </location>
</feature>
<dbReference type="SUPFAM" id="SSF49464">
    <property type="entry name" value="Carboxypeptidase regulatory domain-like"/>
    <property type="match status" value="1"/>
</dbReference>
<proteinExistence type="predicted"/>
<evidence type="ECO:0000256" key="1">
    <source>
        <dbReference type="SAM" id="SignalP"/>
    </source>
</evidence>
<gene>
    <name evidence="2" type="ORF">MKP09_18780</name>
</gene>
<dbReference type="InterPro" id="IPR008969">
    <property type="entry name" value="CarboxyPept-like_regulatory"/>
</dbReference>
<dbReference type="SUPFAM" id="SSF56935">
    <property type="entry name" value="Porins"/>
    <property type="match status" value="1"/>
</dbReference>
<dbReference type="Pfam" id="PF13620">
    <property type="entry name" value="CarboxypepD_reg"/>
    <property type="match status" value="1"/>
</dbReference>
<sequence length="570" mass="63611">MRKYIQLTVFLLLAFLFQSYGQNASITGYVIDSSINQPLTNASVVLLQAKDSFIVKDTRAAKDGRFSFSNLSDSSNYILFFSYPKYVDYSHKTEIKDWAKGTVDMGNISLIQREKFLEEVIVKSRVAAIKIKGDTTEYLADSFRVQPNASVEDLLKQLPGLQVDQFGNITAQGQKVKKVLVDGEEFFSDDPTLVTRNLRADMIDKVQVYDKKSDAAAFTGIEDGVRDKTINLKIKEDKNNGIFGKAEAGAGTDERYNAQGIVNFFKGKRRMSAYATTSNIGRIGLGSADKEKIGDTDDGRENYNGKGLPTATSAGVHYDKKWNADKQSINGNYKFNTMDVEGNETTISQNNLPTGLILSNSVSNFNNTNTSHRANAKYMHKFDTTSTVTVYTDGSFNSNKNANISNAVNLRGDSSLLYDNNNNSFSNYDLNSYNVNVNWEKKFKKYGRTISFYLNNNFSNDASSGESRYESRFYDTENNLDSTASLNLRKTMNDDWRTTNLNVNYTEPLSTKLSLIINYTLHNESANDDKRSFNLTSASPNIVDTAFSTKMSTSILSNQAGASLNYTAKK</sequence>
<keyword evidence="2" id="KW-0675">Receptor</keyword>
<evidence type="ECO:0000313" key="2">
    <source>
        <dbReference type="EMBL" id="MCH5599811.1"/>
    </source>
</evidence>
<keyword evidence="1" id="KW-0732">Signal</keyword>
<dbReference type="EMBL" id="JAKWBL010000004">
    <property type="protein sequence ID" value="MCH5599811.1"/>
    <property type="molecule type" value="Genomic_DNA"/>
</dbReference>
<dbReference type="Gene3D" id="2.60.40.1120">
    <property type="entry name" value="Carboxypeptidase-like, regulatory domain"/>
    <property type="match status" value="1"/>
</dbReference>
<evidence type="ECO:0000313" key="3">
    <source>
        <dbReference type="Proteomes" id="UP001202248"/>
    </source>
</evidence>
<reference evidence="2 3" key="1">
    <citation type="submission" date="2022-02" db="EMBL/GenBank/DDBJ databases">
        <authorList>
            <person name="Min J."/>
        </authorList>
    </citation>
    <scope>NUCLEOTIDE SEQUENCE [LARGE SCALE GENOMIC DNA]</scope>
    <source>
        <strain evidence="2 3">GR10-1</strain>
    </source>
</reference>
<comment type="caution">
    <text evidence="2">The sequence shown here is derived from an EMBL/GenBank/DDBJ whole genome shotgun (WGS) entry which is preliminary data.</text>
</comment>
<organism evidence="2 3">
    <name type="scientific">Niabella ginsengisoli</name>
    <dbReference type="NCBI Taxonomy" id="522298"/>
    <lineage>
        <taxon>Bacteria</taxon>
        <taxon>Pseudomonadati</taxon>
        <taxon>Bacteroidota</taxon>
        <taxon>Chitinophagia</taxon>
        <taxon>Chitinophagales</taxon>
        <taxon>Chitinophagaceae</taxon>
        <taxon>Niabella</taxon>
    </lineage>
</organism>
<keyword evidence="3" id="KW-1185">Reference proteome</keyword>